<accession>A0A9N9NQA9</accession>
<feature type="non-terminal residue" evidence="1">
    <location>
        <position position="207"/>
    </location>
</feature>
<evidence type="ECO:0000313" key="1">
    <source>
        <dbReference type="EMBL" id="CAG8750820.1"/>
    </source>
</evidence>
<dbReference type="OrthoDB" id="10644679at2759"/>
<keyword evidence="2" id="KW-1185">Reference proteome</keyword>
<protein>
    <submittedName>
        <fullName evidence="1">7794_t:CDS:1</fullName>
    </submittedName>
</protein>
<name>A0A9N9NQA9_9GLOM</name>
<evidence type="ECO:0000313" key="2">
    <source>
        <dbReference type="Proteomes" id="UP000789405"/>
    </source>
</evidence>
<dbReference type="AlphaFoldDB" id="A0A9N9NQA9"/>
<organism evidence="1 2">
    <name type="scientific">Dentiscutata erythropus</name>
    <dbReference type="NCBI Taxonomy" id="1348616"/>
    <lineage>
        <taxon>Eukaryota</taxon>
        <taxon>Fungi</taxon>
        <taxon>Fungi incertae sedis</taxon>
        <taxon>Mucoromycota</taxon>
        <taxon>Glomeromycotina</taxon>
        <taxon>Glomeromycetes</taxon>
        <taxon>Diversisporales</taxon>
        <taxon>Gigasporaceae</taxon>
        <taxon>Dentiscutata</taxon>
    </lineage>
</organism>
<dbReference type="EMBL" id="CAJVPY010015259">
    <property type="protein sequence ID" value="CAG8750820.1"/>
    <property type="molecule type" value="Genomic_DNA"/>
</dbReference>
<sequence length="207" mass="22993">NQLPKEFSEIVPELIAKWIATSGFITTPIQSKNNSNSETSSTAAIIVESTCSSSNSSITALVAESTHLTNNTIHNPPTETITNTIATTTYNPTNIASTSNNINTNTNSNSYNEFFINIFSDLSNMSGQRTSTRADKHHVPIDNEQNNHLQYEREEFNTKNAMRAIIEGLKQLSQNHTERATANTNPKEYKLVDFPIFSKSHDNDPVE</sequence>
<reference evidence="1" key="1">
    <citation type="submission" date="2021-06" db="EMBL/GenBank/DDBJ databases">
        <authorList>
            <person name="Kallberg Y."/>
            <person name="Tangrot J."/>
            <person name="Rosling A."/>
        </authorList>
    </citation>
    <scope>NUCLEOTIDE SEQUENCE</scope>
    <source>
        <strain evidence="1">MA453B</strain>
    </source>
</reference>
<gene>
    <name evidence="1" type="ORF">DERYTH_LOCUS16886</name>
</gene>
<comment type="caution">
    <text evidence="1">The sequence shown here is derived from an EMBL/GenBank/DDBJ whole genome shotgun (WGS) entry which is preliminary data.</text>
</comment>
<dbReference type="Proteomes" id="UP000789405">
    <property type="component" value="Unassembled WGS sequence"/>
</dbReference>
<proteinExistence type="predicted"/>